<protein>
    <recommendedName>
        <fullName evidence="3">F-box domain-containing protein</fullName>
    </recommendedName>
</protein>
<reference evidence="1" key="1">
    <citation type="submission" date="2023-04" db="EMBL/GenBank/DDBJ databases">
        <title>Black Yeasts Isolated from many extreme environments.</title>
        <authorList>
            <person name="Coleine C."/>
            <person name="Stajich J.E."/>
            <person name="Selbmann L."/>
        </authorList>
    </citation>
    <scope>NUCLEOTIDE SEQUENCE</scope>
    <source>
        <strain evidence="1">CCFEE 5312</strain>
    </source>
</reference>
<keyword evidence="2" id="KW-1185">Reference proteome</keyword>
<evidence type="ECO:0000313" key="2">
    <source>
        <dbReference type="Proteomes" id="UP001271007"/>
    </source>
</evidence>
<comment type="caution">
    <text evidence="1">The sequence shown here is derived from an EMBL/GenBank/DDBJ whole genome shotgun (WGS) entry which is preliminary data.</text>
</comment>
<sequence>MATHDGEQARATREEHNATECRIFTLPTELRLNIFEFVISDLIHDPHEPLRPHYPRDLATKTNELGCLRVCRAMREETQSILMNWPKLWINFTTSSSIHLETIERWLDSLLSRRKVSNDKLLLWLDFGGFEYEDEMYVSSADVIFRPATQYSQHEIVLGNLRHSPLELDELHLIQDFVDNLNERDEDGEPGLANEDVRMLFKILARTE</sequence>
<dbReference type="EMBL" id="JAWDJX010000007">
    <property type="protein sequence ID" value="KAK3055810.1"/>
    <property type="molecule type" value="Genomic_DNA"/>
</dbReference>
<dbReference type="Proteomes" id="UP001271007">
    <property type="component" value="Unassembled WGS sequence"/>
</dbReference>
<gene>
    <name evidence="1" type="ORF">LTR09_003044</name>
</gene>
<proteinExistence type="predicted"/>
<evidence type="ECO:0008006" key="3">
    <source>
        <dbReference type="Google" id="ProtNLM"/>
    </source>
</evidence>
<organism evidence="1 2">
    <name type="scientific">Extremus antarcticus</name>
    <dbReference type="NCBI Taxonomy" id="702011"/>
    <lineage>
        <taxon>Eukaryota</taxon>
        <taxon>Fungi</taxon>
        <taxon>Dikarya</taxon>
        <taxon>Ascomycota</taxon>
        <taxon>Pezizomycotina</taxon>
        <taxon>Dothideomycetes</taxon>
        <taxon>Dothideomycetidae</taxon>
        <taxon>Mycosphaerellales</taxon>
        <taxon>Extremaceae</taxon>
        <taxon>Extremus</taxon>
    </lineage>
</organism>
<evidence type="ECO:0000313" key="1">
    <source>
        <dbReference type="EMBL" id="KAK3055810.1"/>
    </source>
</evidence>
<dbReference type="AlphaFoldDB" id="A0AAJ0GE72"/>
<name>A0AAJ0GE72_9PEZI</name>
<accession>A0AAJ0GE72</accession>